<keyword evidence="2" id="KW-1185">Reference proteome</keyword>
<dbReference type="OrthoDB" id="4313564at2"/>
<accession>A0A4U0RYC2</accession>
<name>A0A4U0RYC2_9ACTN</name>
<comment type="caution">
    <text evidence="1">The sequence shown here is derived from an EMBL/GenBank/DDBJ whole genome shotgun (WGS) entry which is preliminary data.</text>
</comment>
<proteinExistence type="predicted"/>
<evidence type="ECO:0000313" key="1">
    <source>
        <dbReference type="EMBL" id="TKA01386.1"/>
    </source>
</evidence>
<organism evidence="1 2">
    <name type="scientific">Actinacidiphila oryziradicis</name>
    <dbReference type="NCBI Taxonomy" id="2571141"/>
    <lineage>
        <taxon>Bacteria</taxon>
        <taxon>Bacillati</taxon>
        <taxon>Actinomycetota</taxon>
        <taxon>Actinomycetes</taxon>
        <taxon>Kitasatosporales</taxon>
        <taxon>Streptomycetaceae</taxon>
        <taxon>Actinacidiphila</taxon>
    </lineage>
</organism>
<dbReference type="EMBL" id="SUMC01000073">
    <property type="protein sequence ID" value="TKA01386.1"/>
    <property type="molecule type" value="Genomic_DNA"/>
</dbReference>
<reference evidence="1 2" key="1">
    <citation type="submission" date="2019-04" db="EMBL/GenBank/DDBJ databases">
        <title>Streptomyces oryziradicis sp. nov., a novel actinomycete isolated from rhizosphere soil of rice (Oryza sativa L.).</title>
        <authorList>
            <person name="Li C."/>
        </authorList>
    </citation>
    <scope>NUCLEOTIDE SEQUENCE [LARGE SCALE GENOMIC DNA]</scope>
    <source>
        <strain evidence="1 2">NEAU-C40</strain>
    </source>
</reference>
<evidence type="ECO:0000313" key="2">
    <source>
        <dbReference type="Proteomes" id="UP000305778"/>
    </source>
</evidence>
<protein>
    <submittedName>
        <fullName evidence="1">Uncharacterized protein</fullName>
    </submittedName>
</protein>
<dbReference type="AlphaFoldDB" id="A0A4U0RYC2"/>
<sequence>MPTRLILALHRTRMDLLIQTLSKLVQDRPSFDLTPWQVARATSREVVLELSATGTQEEQSSGRVVCRVAAAVTDFGLEVCCDLVLWLDGTVVPWGFVQQSLLTMVPAVADVLLPETVTAAIGDATVPPPVVEIHLSTHRYGEQDRPVEHVVDVTTIGAREDARPFYGTGEVLDETLMDGDDWAPAVIDALAVMAMDWGFPSPVFHDQGLSFRPGRRE</sequence>
<dbReference type="Proteomes" id="UP000305778">
    <property type="component" value="Unassembled WGS sequence"/>
</dbReference>
<gene>
    <name evidence="1" type="ORF">FCI23_40620</name>
</gene>
<dbReference type="RefSeq" id="WP_136729157.1">
    <property type="nucleotide sequence ID" value="NZ_SUMC01000073.1"/>
</dbReference>